<accession>E9GNJ6</accession>
<dbReference type="AlphaFoldDB" id="E9GNJ6"/>
<evidence type="ECO:0000313" key="1">
    <source>
        <dbReference type="EMBL" id="EFX61665.1"/>
    </source>
</evidence>
<name>E9GNJ6_DAPPU</name>
<organism evidence="2 3">
    <name type="scientific">Daphnia pulex</name>
    <name type="common">Water flea</name>
    <dbReference type="NCBI Taxonomy" id="6669"/>
    <lineage>
        <taxon>Eukaryota</taxon>
        <taxon>Metazoa</taxon>
        <taxon>Ecdysozoa</taxon>
        <taxon>Arthropoda</taxon>
        <taxon>Crustacea</taxon>
        <taxon>Branchiopoda</taxon>
        <taxon>Diplostraca</taxon>
        <taxon>Cladocera</taxon>
        <taxon>Anomopoda</taxon>
        <taxon>Daphniidae</taxon>
        <taxon>Daphnia</taxon>
    </lineage>
</organism>
<proteinExistence type="predicted"/>
<keyword evidence="3" id="KW-1185">Reference proteome</keyword>
<dbReference type="KEGG" id="dpx:DAPPUDRAFT_272295"/>
<dbReference type="EMBL" id="GL732555">
    <property type="protein sequence ID" value="EFX78781.1"/>
    <property type="molecule type" value="Genomic_DNA"/>
</dbReference>
<sequence length="57" mass="6767">MTWEYQIDIPMTSNATWAEPVRDFSTLQIYRRRPSVNILCQAMREHLYPTNLPPEAN</sequence>
<reference evidence="2 3" key="1">
    <citation type="journal article" date="2011" name="Science">
        <title>The ecoresponsive genome of Daphnia pulex.</title>
        <authorList>
            <person name="Colbourne J.K."/>
            <person name="Pfrender M.E."/>
            <person name="Gilbert D."/>
            <person name="Thomas W.K."/>
            <person name="Tucker A."/>
            <person name="Oakley T.H."/>
            <person name="Tokishita S."/>
            <person name="Aerts A."/>
            <person name="Arnold G.J."/>
            <person name="Basu M.K."/>
            <person name="Bauer D.J."/>
            <person name="Caceres C.E."/>
            <person name="Carmel L."/>
            <person name="Casola C."/>
            <person name="Choi J.H."/>
            <person name="Detter J.C."/>
            <person name="Dong Q."/>
            <person name="Dusheyko S."/>
            <person name="Eads B.D."/>
            <person name="Frohlich T."/>
            <person name="Geiler-Samerotte K.A."/>
            <person name="Gerlach D."/>
            <person name="Hatcher P."/>
            <person name="Jogdeo S."/>
            <person name="Krijgsveld J."/>
            <person name="Kriventseva E.V."/>
            <person name="Kultz D."/>
            <person name="Laforsch C."/>
            <person name="Lindquist E."/>
            <person name="Lopez J."/>
            <person name="Manak J.R."/>
            <person name="Muller J."/>
            <person name="Pangilinan J."/>
            <person name="Patwardhan R.P."/>
            <person name="Pitluck S."/>
            <person name="Pritham E.J."/>
            <person name="Rechtsteiner A."/>
            <person name="Rho M."/>
            <person name="Rogozin I.B."/>
            <person name="Sakarya O."/>
            <person name="Salamov A."/>
            <person name="Schaack S."/>
            <person name="Shapiro H."/>
            <person name="Shiga Y."/>
            <person name="Skalitzky C."/>
            <person name="Smith Z."/>
            <person name="Souvorov A."/>
            <person name="Sung W."/>
            <person name="Tang Z."/>
            <person name="Tsuchiya D."/>
            <person name="Tu H."/>
            <person name="Vos H."/>
            <person name="Wang M."/>
            <person name="Wolf Y.I."/>
            <person name="Yamagata H."/>
            <person name="Yamada T."/>
            <person name="Ye Y."/>
            <person name="Shaw J.R."/>
            <person name="Andrews J."/>
            <person name="Crease T.J."/>
            <person name="Tang H."/>
            <person name="Lucas S.M."/>
            <person name="Robertson H.M."/>
            <person name="Bork P."/>
            <person name="Koonin E.V."/>
            <person name="Zdobnov E.M."/>
            <person name="Grigoriev I.V."/>
            <person name="Lynch M."/>
            <person name="Boore J.L."/>
        </authorList>
    </citation>
    <scope>NUCLEOTIDE SEQUENCE [LARGE SCALE GENOMIC DNA]</scope>
</reference>
<protein>
    <submittedName>
        <fullName evidence="2">Uncharacterized protein</fullName>
    </submittedName>
</protein>
<dbReference type="HOGENOM" id="CLU_2998533_0_0_1"/>
<dbReference type="Proteomes" id="UP000000305">
    <property type="component" value="Unassembled WGS sequence"/>
</dbReference>
<gene>
    <name evidence="2" type="ORF">DAPPUDRAFT_245535</name>
    <name evidence="1" type="ORF">DAPPUDRAFT_272295</name>
</gene>
<dbReference type="EMBL" id="GL734267">
    <property type="protein sequence ID" value="EFX61665.1"/>
    <property type="molecule type" value="Genomic_DNA"/>
</dbReference>
<dbReference type="KEGG" id="dpx:DAPPUDRAFT_245535"/>
<evidence type="ECO:0000313" key="2">
    <source>
        <dbReference type="EMBL" id="EFX78781.1"/>
    </source>
</evidence>
<evidence type="ECO:0000313" key="3">
    <source>
        <dbReference type="Proteomes" id="UP000000305"/>
    </source>
</evidence>